<evidence type="ECO:0000256" key="1">
    <source>
        <dbReference type="SAM" id="MobiDB-lite"/>
    </source>
</evidence>
<reference evidence="2" key="1">
    <citation type="submission" date="2019-08" db="EMBL/GenBank/DDBJ databases">
        <authorList>
            <person name="Kucharzyk K."/>
            <person name="Murdoch R.W."/>
            <person name="Higgins S."/>
            <person name="Loffler F."/>
        </authorList>
    </citation>
    <scope>NUCLEOTIDE SEQUENCE</scope>
</reference>
<comment type="caution">
    <text evidence="2">The sequence shown here is derived from an EMBL/GenBank/DDBJ whole genome shotgun (WGS) entry which is preliminary data.</text>
</comment>
<evidence type="ECO:0000313" key="2">
    <source>
        <dbReference type="EMBL" id="MPM80449.1"/>
    </source>
</evidence>
<accession>A0A645CU72</accession>
<organism evidence="2">
    <name type="scientific">bioreactor metagenome</name>
    <dbReference type="NCBI Taxonomy" id="1076179"/>
    <lineage>
        <taxon>unclassified sequences</taxon>
        <taxon>metagenomes</taxon>
        <taxon>ecological metagenomes</taxon>
    </lineage>
</organism>
<sequence length="168" mass="19173">MADDHHRNRQRTDVTQPVAADRSGGGDHQQRIAVVHREETEKFAAAVQHPAAEEEFTGLFGVILPVQFKLLERFARPFRGNQPVVQQPLRGEVPGEVTVAGTPDHHLFRNQLRHHLFDRPLTGVETGHQLADRIKAGVRRQALHLAFQFQRNIVFPVFHWRHSRVGSE</sequence>
<feature type="region of interest" description="Disordered" evidence="1">
    <location>
        <begin position="1"/>
        <end position="28"/>
    </location>
</feature>
<feature type="compositionally biased region" description="Basic and acidic residues" evidence="1">
    <location>
        <begin position="1"/>
        <end position="12"/>
    </location>
</feature>
<dbReference type="EMBL" id="VSSQ01030060">
    <property type="protein sequence ID" value="MPM80449.1"/>
    <property type="molecule type" value="Genomic_DNA"/>
</dbReference>
<protein>
    <submittedName>
        <fullName evidence="2">Uncharacterized protein</fullName>
    </submittedName>
</protein>
<name>A0A645CU72_9ZZZZ</name>
<proteinExistence type="predicted"/>
<dbReference type="AlphaFoldDB" id="A0A645CU72"/>
<gene>
    <name evidence="2" type="ORF">SDC9_127496</name>
</gene>